<sequence length="140" mass="15203">MTVNRTVNRRRRRRTAVLASAAAAVALTTGLLTGCEWDDSIDCLSNADDITDSITAIHKAGADAIEDPTRTQDSIDTIEKNLDKIHDKSDGNDDENKVDKAVNKLNQAIEDYNQDILNGDTPDSSKIDKAAADLRDVCTS</sequence>
<protein>
    <recommendedName>
        <fullName evidence="4">Secreted protein</fullName>
    </recommendedName>
</protein>
<reference evidence="3" key="1">
    <citation type="journal article" date="2019" name="Int. J. Syst. Evol. Microbiol.">
        <title>The Global Catalogue of Microorganisms (GCM) 10K type strain sequencing project: providing services to taxonomists for standard genome sequencing and annotation.</title>
        <authorList>
            <consortium name="The Broad Institute Genomics Platform"/>
            <consortium name="The Broad Institute Genome Sequencing Center for Infectious Disease"/>
            <person name="Wu L."/>
            <person name="Ma J."/>
        </authorList>
    </citation>
    <scope>NUCLEOTIDE SEQUENCE [LARGE SCALE GENOMIC DNA]</scope>
    <source>
        <strain evidence="3">CGMCC 4.7177</strain>
    </source>
</reference>
<comment type="caution">
    <text evidence="2">The sequence shown here is derived from an EMBL/GenBank/DDBJ whole genome shotgun (WGS) entry which is preliminary data.</text>
</comment>
<keyword evidence="3" id="KW-1185">Reference proteome</keyword>
<gene>
    <name evidence="2" type="ORF">ACFPIH_35445</name>
</gene>
<organism evidence="2 3">
    <name type="scientific">Streptomyces vulcanius</name>
    <dbReference type="NCBI Taxonomy" id="1441876"/>
    <lineage>
        <taxon>Bacteria</taxon>
        <taxon>Bacillati</taxon>
        <taxon>Actinomycetota</taxon>
        <taxon>Actinomycetes</taxon>
        <taxon>Kitasatosporales</taxon>
        <taxon>Streptomycetaceae</taxon>
        <taxon>Streptomyces</taxon>
    </lineage>
</organism>
<keyword evidence="1" id="KW-0732">Signal</keyword>
<accession>A0ABV9B0T5</accession>
<feature type="chain" id="PRO_5047146115" description="Secreted protein" evidence="1">
    <location>
        <begin position="35"/>
        <end position="140"/>
    </location>
</feature>
<evidence type="ECO:0008006" key="4">
    <source>
        <dbReference type="Google" id="ProtNLM"/>
    </source>
</evidence>
<proteinExistence type="predicted"/>
<evidence type="ECO:0000256" key="1">
    <source>
        <dbReference type="SAM" id="SignalP"/>
    </source>
</evidence>
<dbReference type="EMBL" id="JBHSFK010000028">
    <property type="protein sequence ID" value="MFC4504747.1"/>
    <property type="molecule type" value="Genomic_DNA"/>
</dbReference>
<evidence type="ECO:0000313" key="2">
    <source>
        <dbReference type="EMBL" id="MFC4504747.1"/>
    </source>
</evidence>
<feature type="signal peptide" evidence="1">
    <location>
        <begin position="1"/>
        <end position="34"/>
    </location>
</feature>
<dbReference type="RefSeq" id="WP_381181621.1">
    <property type="nucleotide sequence ID" value="NZ_JBHSFK010000028.1"/>
</dbReference>
<dbReference type="Proteomes" id="UP001595839">
    <property type="component" value="Unassembled WGS sequence"/>
</dbReference>
<dbReference type="PROSITE" id="PS51257">
    <property type="entry name" value="PROKAR_LIPOPROTEIN"/>
    <property type="match status" value="1"/>
</dbReference>
<dbReference type="SUPFAM" id="SSF58064">
    <property type="entry name" value="Influenza hemagglutinin (stalk)"/>
    <property type="match status" value="1"/>
</dbReference>
<evidence type="ECO:0000313" key="3">
    <source>
        <dbReference type="Proteomes" id="UP001595839"/>
    </source>
</evidence>
<name>A0ABV9B0T5_9ACTN</name>